<accession>A0AAP8F1N1</accession>
<gene>
    <name evidence="1" type="ORF">COF62_19815</name>
</gene>
<dbReference type="AlphaFoldDB" id="A0AAP8F1N1"/>
<proteinExistence type="predicted"/>
<evidence type="ECO:0000313" key="1">
    <source>
        <dbReference type="EMBL" id="PHE10043.1"/>
    </source>
</evidence>
<organism evidence="1 2">
    <name type="scientific">Bacillus toyonensis</name>
    <dbReference type="NCBI Taxonomy" id="155322"/>
    <lineage>
        <taxon>Bacteria</taxon>
        <taxon>Bacillati</taxon>
        <taxon>Bacillota</taxon>
        <taxon>Bacilli</taxon>
        <taxon>Bacillales</taxon>
        <taxon>Bacillaceae</taxon>
        <taxon>Bacillus</taxon>
        <taxon>Bacillus cereus group</taxon>
    </lineage>
</organism>
<dbReference type="InterPro" id="IPR011990">
    <property type="entry name" value="TPR-like_helical_dom_sf"/>
</dbReference>
<dbReference type="EMBL" id="NUSY01000030">
    <property type="protein sequence ID" value="PHE10043.1"/>
    <property type="molecule type" value="Genomic_DNA"/>
</dbReference>
<dbReference type="Pfam" id="PF18801">
    <property type="entry name" value="RapH_N"/>
    <property type="match status" value="1"/>
</dbReference>
<reference evidence="1 2" key="1">
    <citation type="submission" date="2017-09" db="EMBL/GenBank/DDBJ databases">
        <title>Large-scale bioinformatics analysis of Bacillus genomes uncovers conserved roles of natural products in bacterial physiology.</title>
        <authorList>
            <consortium name="Agbiome Team Llc"/>
            <person name="Bleich R.M."/>
            <person name="Grubbs K.J."/>
            <person name="Santa Maria K.C."/>
            <person name="Allen S.E."/>
            <person name="Farag S."/>
            <person name="Shank E.A."/>
            <person name="Bowers A."/>
        </authorList>
    </citation>
    <scope>NUCLEOTIDE SEQUENCE [LARGE SCALE GENOMIC DNA]</scope>
    <source>
        <strain evidence="1 2">AFS042148</strain>
    </source>
</reference>
<comment type="caution">
    <text evidence="1">The sequence shown here is derived from an EMBL/GenBank/DDBJ whole genome shotgun (WGS) entry which is preliminary data.</text>
</comment>
<sequence length="370" mass="44029">MGDIMTVQEKSNKQLMELLHEWYEEIRLYHVKEAKQIYLQVKERLKEIETDQYVSFYYSLLNFRYKVLVDGMSITKDSFNQIEKLPNIKEEFSFLAYYYYFFKAIHSTILANYTEAKTHYEKAEELLIDILDDVEKAEFEYRFSTYCYQSYQPFEAIQHVVKAKEIYRNHGGYEINIALCDNVYGLACIDLREFERAEECLNTVIDVFKKYDEEQLLLRVRSNLGWLYNIQDLYPLAIRQSSEIINTIPNHFKALFVLARAYYKLEGVETAKAYIKQGIKYTNESGNAEYKHRFAVLNELITELPRIKLEKVVSDAISYFEKEDMWDCVKEYAEILALQFYEANNHVKASKYFYISNNADKKHLRKGALK</sequence>
<dbReference type="SUPFAM" id="SSF48452">
    <property type="entry name" value="TPR-like"/>
    <property type="match status" value="1"/>
</dbReference>
<protein>
    <recommendedName>
        <fullName evidence="3">Response regulator aspartate phosphatase</fullName>
    </recommendedName>
</protein>
<evidence type="ECO:0008006" key="3">
    <source>
        <dbReference type="Google" id="ProtNLM"/>
    </source>
</evidence>
<name>A0AAP8F1N1_9BACI</name>
<evidence type="ECO:0000313" key="2">
    <source>
        <dbReference type="Proteomes" id="UP000224044"/>
    </source>
</evidence>
<dbReference type="Gene3D" id="1.25.40.10">
    <property type="entry name" value="Tetratricopeptide repeat domain"/>
    <property type="match status" value="1"/>
</dbReference>
<dbReference type="Proteomes" id="UP000224044">
    <property type="component" value="Unassembled WGS sequence"/>
</dbReference>